<comment type="similarity">
    <text evidence="4">In the N-terminal section; belongs to the N-acetylglucosamine-1-phosphate uridyltransferase family.</text>
</comment>
<evidence type="ECO:0000256" key="1">
    <source>
        <dbReference type="ARBA" id="ARBA00001946"/>
    </source>
</evidence>
<name>A0AAW1QVC2_9CHLO</name>
<keyword evidence="6" id="KW-0963">Cytoplasm</keyword>
<dbReference type="GO" id="GO:0008360">
    <property type="term" value="P:regulation of cell shape"/>
    <property type="evidence" value="ECO:0007669"/>
    <property type="project" value="UniProtKB-KW"/>
</dbReference>
<protein>
    <recommendedName>
        <fullName evidence="5">UDP-N-acetylglucosamine diphosphorylase</fullName>
        <ecNumber evidence="5">2.7.7.23</ecNumber>
    </recommendedName>
</protein>
<evidence type="ECO:0000256" key="8">
    <source>
        <dbReference type="ARBA" id="ARBA00022695"/>
    </source>
</evidence>
<dbReference type="Gene3D" id="2.160.10.10">
    <property type="entry name" value="Hexapeptide repeat proteins"/>
    <property type="match status" value="1"/>
</dbReference>
<dbReference type="PROSITE" id="PS00101">
    <property type="entry name" value="HEXAPEP_TRANSFERASES"/>
    <property type="match status" value="1"/>
</dbReference>
<dbReference type="GO" id="GO:0003977">
    <property type="term" value="F:UDP-N-acetylglucosamine diphosphorylase activity"/>
    <property type="evidence" value="ECO:0007669"/>
    <property type="project" value="UniProtKB-EC"/>
</dbReference>
<dbReference type="InterPro" id="IPR011004">
    <property type="entry name" value="Trimer_LpxA-like_sf"/>
</dbReference>
<keyword evidence="7" id="KW-0808">Transferase</keyword>
<dbReference type="GO" id="GO:0071555">
    <property type="term" value="P:cell wall organization"/>
    <property type="evidence" value="ECO:0007669"/>
    <property type="project" value="UniProtKB-KW"/>
</dbReference>
<dbReference type="GO" id="GO:0006048">
    <property type="term" value="P:UDP-N-acetylglucosamine biosynthetic process"/>
    <property type="evidence" value="ECO:0007669"/>
    <property type="project" value="InterPro"/>
</dbReference>
<evidence type="ECO:0000256" key="14">
    <source>
        <dbReference type="ARBA" id="ARBA00023316"/>
    </source>
</evidence>
<dbReference type="InterPro" id="IPR050065">
    <property type="entry name" value="GlmU-like"/>
</dbReference>
<comment type="caution">
    <text evidence="16">The sequence shown here is derived from an EMBL/GenBank/DDBJ whole genome shotgun (WGS) entry which is preliminary data.</text>
</comment>
<dbReference type="Proteomes" id="UP001438707">
    <property type="component" value="Unassembled WGS sequence"/>
</dbReference>
<evidence type="ECO:0000256" key="6">
    <source>
        <dbReference type="ARBA" id="ARBA00022490"/>
    </source>
</evidence>
<keyword evidence="17" id="KW-1185">Reference proteome</keyword>
<evidence type="ECO:0000256" key="7">
    <source>
        <dbReference type="ARBA" id="ARBA00022679"/>
    </source>
</evidence>
<evidence type="ECO:0000256" key="2">
    <source>
        <dbReference type="ARBA" id="ARBA00004496"/>
    </source>
</evidence>
<evidence type="ECO:0000256" key="9">
    <source>
        <dbReference type="ARBA" id="ARBA00022723"/>
    </source>
</evidence>
<reference evidence="16 17" key="1">
    <citation type="journal article" date="2024" name="Nat. Commun.">
        <title>Phylogenomics reveals the evolutionary origins of lichenization in chlorophyte algae.</title>
        <authorList>
            <person name="Puginier C."/>
            <person name="Libourel C."/>
            <person name="Otte J."/>
            <person name="Skaloud P."/>
            <person name="Haon M."/>
            <person name="Grisel S."/>
            <person name="Petersen M."/>
            <person name="Berrin J.G."/>
            <person name="Delaux P.M."/>
            <person name="Dal Grande F."/>
            <person name="Keller J."/>
        </authorList>
    </citation>
    <scope>NUCLEOTIDE SEQUENCE [LARGE SCALE GENOMIC DNA]</scope>
    <source>
        <strain evidence="16 17">SAG 2145</strain>
    </source>
</reference>
<organism evidence="16 17">
    <name type="scientific">Apatococcus lobatus</name>
    <dbReference type="NCBI Taxonomy" id="904363"/>
    <lineage>
        <taxon>Eukaryota</taxon>
        <taxon>Viridiplantae</taxon>
        <taxon>Chlorophyta</taxon>
        <taxon>core chlorophytes</taxon>
        <taxon>Trebouxiophyceae</taxon>
        <taxon>Chlorellales</taxon>
        <taxon>Chlorellaceae</taxon>
        <taxon>Apatococcus</taxon>
    </lineage>
</organism>
<evidence type="ECO:0000256" key="12">
    <source>
        <dbReference type="ARBA" id="ARBA00022984"/>
    </source>
</evidence>
<comment type="subcellular location">
    <subcellularLocation>
        <location evidence="2">Cytoplasm</location>
    </subcellularLocation>
</comment>
<comment type="catalytic activity">
    <reaction evidence="15">
        <text>N-acetyl-alpha-D-glucosamine 1-phosphate + UTP + H(+) = UDP-N-acetyl-alpha-D-glucosamine + diphosphate</text>
        <dbReference type="Rhea" id="RHEA:13509"/>
        <dbReference type="ChEBI" id="CHEBI:15378"/>
        <dbReference type="ChEBI" id="CHEBI:33019"/>
        <dbReference type="ChEBI" id="CHEBI:46398"/>
        <dbReference type="ChEBI" id="CHEBI:57705"/>
        <dbReference type="ChEBI" id="CHEBI:57776"/>
        <dbReference type="EC" id="2.7.7.23"/>
    </reaction>
</comment>
<evidence type="ECO:0000313" key="17">
    <source>
        <dbReference type="Proteomes" id="UP001438707"/>
    </source>
</evidence>
<dbReference type="SUPFAM" id="SSF51161">
    <property type="entry name" value="Trimeric LpxA-like enzymes"/>
    <property type="match status" value="1"/>
</dbReference>
<dbReference type="GO" id="GO:0019134">
    <property type="term" value="F:glucosamine-1-phosphate N-acetyltransferase activity"/>
    <property type="evidence" value="ECO:0007669"/>
    <property type="project" value="InterPro"/>
</dbReference>
<dbReference type="GO" id="GO:0005737">
    <property type="term" value="C:cytoplasm"/>
    <property type="evidence" value="ECO:0007669"/>
    <property type="project" value="UniProtKB-SubCell"/>
</dbReference>
<evidence type="ECO:0000313" key="16">
    <source>
        <dbReference type="EMBL" id="KAK9825480.1"/>
    </source>
</evidence>
<dbReference type="EC" id="2.7.7.23" evidence="5"/>
<dbReference type="AlphaFoldDB" id="A0AAW1QVC2"/>
<evidence type="ECO:0000256" key="15">
    <source>
        <dbReference type="ARBA" id="ARBA00048493"/>
    </source>
</evidence>
<dbReference type="InterPro" id="IPR001451">
    <property type="entry name" value="Hexapep"/>
</dbReference>
<evidence type="ECO:0000256" key="3">
    <source>
        <dbReference type="ARBA" id="ARBA00007707"/>
    </source>
</evidence>
<evidence type="ECO:0000256" key="13">
    <source>
        <dbReference type="ARBA" id="ARBA00023315"/>
    </source>
</evidence>
<dbReference type="InterPro" id="IPR038009">
    <property type="entry name" value="GlmU_C_LbH"/>
</dbReference>
<dbReference type="CDD" id="cd03353">
    <property type="entry name" value="LbH_GlmU_C"/>
    <property type="match status" value="1"/>
</dbReference>
<comment type="similarity">
    <text evidence="3">In the C-terminal section; belongs to the transferase hexapeptide repeat family.</text>
</comment>
<keyword evidence="14" id="KW-0961">Cell wall biogenesis/degradation</keyword>
<proteinExistence type="inferred from homology"/>
<evidence type="ECO:0000256" key="5">
    <source>
        <dbReference type="ARBA" id="ARBA00012457"/>
    </source>
</evidence>
<dbReference type="Pfam" id="PF00132">
    <property type="entry name" value="Hexapep"/>
    <property type="match status" value="1"/>
</dbReference>
<gene>
    <name evidence="16" type="ORF">WJX74_000414</name>
</gene>
<evidence type="ECO:0000256" key="11">
    <source>
        <dbReference type="ARBA" id="ARBA00022960"/>
    </source>
</evidence>
<keyword evidence="13" id="KW-0012">Acyltransferase</keyword>
<evidence type="ECO:0000256" key="10">
    <source>
        <dbReference type="ARBA" id="ARBA00022842"/>
    </source>
</evidence>
<sequence>MICKYCWQPPSPDQWTSLQSSLVSAASPALRAAAEAHMQQQLILNMQQSGISFQDPSSTYVDADVSMEPGVHVGIGVQLYGRTHIGKNAVLEGPTYICNAIIGPQCHIKPFCHLDSCSILKGCQIGPYARVRPGTALKEGVFLGNFVEVKNSCMGTGSQASHLAYIGDAEVGEQALIAAGCITCNFDGKQKHKTCIGESAFVGSNTVLVAPVDVGHHAIIGAGSTITGHVPPHALGIARSRQTVIDGYAQRRRAQQQ</sequence>
<accession>A0AAW1QVC2</accession>
<keyword evidence="8" id="KW-0548">Nucleotidyltransferase</keyword>
<keyword evidence="11" id="KW-0133">Cell shape</keyword>
<comment type="cofactor">
    <cofactor evidence="1">
        <name>Mg(2+)</name>
        <dbReference type="ChEBI" id="CHEBI:18420"/>
    </cofactor>
</comment>
<dbReference type="GO" id="GO:0046872">
    <property type="term" value="F:metal ion binding"/>
    <property type="evidence" value="ECO:0007669"/>
    <property type="project" value="UniProtKB-KW"/>
</dbReference>
<dbReference type="PANTHER" id="PTHR43584">
    <property type="entry name" value="NUCLEOTIDYL TRANSFERASE"/>
    <property type="match status" value="1"/>
</dbReference>
<keyword evidence="12" id="KW-0573">Peptidoglycan synthesis</keyword>
<keyword evidence="10" id="KW-0460">Magnesium</keyword>
<dbReference type="PANTHER" id="PTHR43584:SF3">
    <property type="entry name" value="BIFUNCTIONAL PROTEIN GLMU"/>
    <property type="match status" value="1"/>
</dbReference>
<keyword evidence="9" id="KW-0479">Metal-binding</keyword>
<evidence type="ECO:0000256" key="4">
    <source>
        <dbReference type="ARBA" id="ARBA00007947"/>
    </source>
</evidence>
<dbReference type="InterPro" id="IPR018357">
    <property type="entry name" value="Hexapep_transf_CS"/>
</dbReference>
<dbReference type="EMBL" id="JALJOS010000024">
    <property type="protein sequence ID" value="KAK9825480.1"/>
    <property type="molecule type" value="Genomic_DNA"/>
</dbReference>